<keyword evidence="2" id="KW-0812">Transmembrane</keyword>
<evidence type="ECO:0000259" key="3">
    <source>
        <dbReference type="Pfam" id="PF13828"/>
    </source>
</evidence>
<gene>
    <name evidence="5" type="ORF">AWC19_00140</name>
</gene>
<evidence type="ECO:0000259" key="4">
    <source>
        <dbReference type="Pfam" id="PF14032"/>
    </source>
</evidence>
<keyword evidence="2" id="KW-0472">Membrane</keyword>
<keyword evidence="6" id="KW-1185">Reference proteome</keyword>
<dbReference type="InterPro" id="IPR038232">
    <property type="entry name" value="PknH-like_Extracell_sf"/>
</dbReference>
<comment type="caution">
    <text evidence="5">The sequence shown here is derived from an EMBL/GenBank/DDBJ whole genome shotgun (WGS) entry which is preliminary data.</text>
</comment>
<evidence type="ECO:0000256" key="2">
    <source>
        <dbReference type="SAM" id="Phobius"/>
    </source>
</evidence>
<dbReference type="InterPro" id="IPR025241">
    <property type="entry name" value="DUF4190"/>
</dbReference>
<dbReference type="EMBL" id="LQPJ01000093">
    <property type="protein sequence ID" value="ORW25868.1"/>
    <property type="molecule type" value="Genomic_DNA"/>
</dbReference>
<feature type="domain" description="DUF4190" evidence="3">
    <location>
        <begin position="4"/>
        <end position="55"/>
    </location>
</feature>
<dbReference type="AlphaFoldDB" id="A0A1X1ZRJ5"/>
<feature type="region of interest" description="Disordered" evidence="1">
    <location>
        <begin position="108"/>
        <end position="129"/>
    </location>
</feature>
<dbReference type="Pfam" id="PF13828">
    <property type="entry name" value="DUF4190"/>
    <property type="match status" value="1"/>
</dbReference>
<feature type="domain" description="PknH-like extracellular" evidence="4">
    <location>
        <begin position="89"/>
        <end position="284"/>
    </location>
</feature>
<evidence type="ECO:0000256" key="1">
    <source>
        <dbReference type="SAM" id="MobiDB-lite"/>
    </source>
</evidence>
<accession>A0A1X1ZRJ5</accession>
<dbReference type="Proteomes" id="UP000193529">
    <property type="component" value="Unassembled WGS sequence"/>
</dbReference>
<organism evidence="5 6">
    <name type="scientific">Mycobacterium palustre</name>
    <dbReference type="NCBI Taxonomy" id="153971"/>
    <lineage>
        <taxon>Bacteria</taxon>
        <taxon>Bacillati</taxon>
        <taxon>Actinomycetota</taxon>
        <taxon>Actinomycetes</taxon>
        <taxon>Mycobacteriales</taxon>
        <taxon>Mycobacteriaceae</taxon>
        <taxon>Mycobacterium</taxon>
        <taxon>Mycobacterium simiae complex</taxon>
    </lineage>
</organism>
<keyword evidence="2" id="KW-1133">Transmembrane helix</keyword>
<evidence type="ECO:0000313" key="6">
    <source>
        <dbReference type="Proteomes" id="UP000193529"/>
    </source>
</evidence>
<reference evidence="5 6" key="1">
    <citation type="submission" date="2016-01" db="EMBL/GenBank/DDBJ databases">
        <title>The new phylogeny of the genus Mycobacterium.</title>
        <authorList>
            <person name="Tarcisio F."/>
            <person name="Conor M."/>
            <person name="Antonella G."/>
            <person name="Elisabetta G."/>
            <person name="Giulia F.S."/>
            <person name="Sara T."/>
            <person name="Anna F."/>
            <person name="Clotilde B."/>
            <person name="Roberto B."/>
            <person name="Veronica D.S."/>
            <person name="Fabio R."/>
            <person name="Monica P."/>
            <person name="Olivier J."/>
            <person name="Enrico T."/>
            <person name="Nicola S."/>
        </authorList>
    </citation>
    <scope>NUCLEOTIDE SEQUENCE [LARGE SCALE GENOMIC DNA]</scope>
    <source>
        <strain evidence="5 6">DSM 44572</strain>
    </source>
</reference>
<proteinExistence type="predicted"/>
<dbReference type="Gene3D" id="3.40.1000.70">
    <property type="entry name" value="PknH-like extracellular domain"/>
    <property type="match status" value="1"/>
</dbReference>
<dbReference type="InterPro" id="IPR026954">
    <property type="entry name" value="PknH-like_Extracell"/>
</dbReference>
<evidence type="ECO:0000313" key="5">
    <source>
        <dbReference type="EMBL" id="ORW25868.1"/>
    </source>
</evidence>
<sequence length="287" mass="29012">MATLSLVFAFVFPPAGAILGHLGLAQIRRTGEPGRDRAVAGLALSYAFITATVLALVAWATLAAFPGTPGRTAAPAPAPTTAAPAGPTVEPATVASLLPSLTELQNITADQNLQPGPTRDRAGRAGADGTIDRPQCWGSIAAGAPDAYTADAIAGYHAAKFSDSRSLLKSVEALLAVVAFRDPSTARSQLANALSDWRQCGGSTVTATFSGNTPIQYSVGNPADAGNGISTLDLAPKGLQVRSTRALAAKANVVVDLTVTYGGTTDGDRPRQSAVSIAGAVLAKIPG</sequence>
<protein>
    <submittedName>
        <fullName evidence="5">Nuclease PIN</fullName>
    </submittedName>
</protein>
<feature type="transmembrane region" description="Helical" evidence="2">
    <location>
        <begin position="41"/>
        <end position="65"/>
    </location>
</feature>
<name>A0A1X1ZRJ5_9MYCO</name>
<dbReference type="Pfam" id="PF14032">
    <property type="entry name" value="PknH_C"/>
    <property type="match status" value="1"/>
</dbReference>